<feature type="domain" description="Quinolinate phosphoribosyl transferase C-terminal" evidence="13">
    <location>
        <begin position="114"/>
        <end position="278"/>
    </location>
</feature>
<dbReference type="SUPFAM" id="SSF54675">
    <property type="entry name" value="Nicotinate/Quinolinate PRTase N-terminal domain-like"/>
    <property type="match status" value="1"/>
</dbReference>
<dbReference type="Pfam" id="PF02749">
    <property type="entry name" value="QRPTase_N"/>
    <property type="match status" value="1"/>
</dbReference>
<evidence type="ECO:0000256" key="10">
    <source>
        <dbReference type="ARBA" id="ARBA00047445"/>
    </source>
</evidence>
<dbReference type="InterPro" id="IPR027277">
    <property type="entry name" value="NadC/ModD"/>
</dbReference>
<keyword evidence="16" id="KW-1185">Reference proteome</keyword>
<dbReference type="FunFam" id="3.90.1170.20:FF:000001">
    <property type="entry name" value="Nicotinate-nucleotide diphosphorylase (Carboxylating)"/>
    <property type="match status" value="1"/>
</dbReference>
<dbReference type="EC" id="2.4.2.19" evidence="5"/>
<evidence type="ECO:0000256" key="1">
    <source>
        <dbReference type="ARBA" id="ARBA00003237"/>
    </source>
</evidence>
<dbReference type="CDD" id="cd01572">
    <property type="entry name" value="QPRTase"/>
    <property type="match status" value="1"/>
</dbReference>
<evidence type="ECO:0000256" key="12">
    <source>
        <dbReference type="PIRNR" id="PIRNR006250"/>
    </source>
</evidence>
<dbReference type="Proteomes" id="UP000214588">
    <property type="component" value="Unassembled WGS sequence"/>
</dbReference>
<name>A0A226C1Q6_9FIRM</name>
<dbReference type="UniPathway" id="UPA00253">
    <property type="reaction ID" value="UER00331"/>
</dbReference>
<dbReference type="InterPro" id="IPR022412">
    <property type="entry name" value="Quinolinate_PRibosylTrfase_N"/>
</dbReference>
<evidence type="ECO:0000256" key="3">
    <source>
        <dbReference type="ARBA" id="ARBA00009400"/>
    </source>
</evidence>
<sequence length="280" mass="30530">MTMIYKDWLDQIIKNALNEDLGSGLDLTTSSILGSQDIFGKAIMITKESGVLAGSFVVERVFKNISCEIECKELIKDGQNVAYGEPVMEISGPLAQILMGERLALNFYQRLSGIATKTNELVELISNYSCDILDTRKTTPGIRPLEKYAVRMGGGLNHRMGLNDAVIIKDNHKKVAGSITEALKRVKTNVGPMVKVSVETTNLQEAKEAYQNGADIILLDNMTIEDLTKCVRLLSNKVLLEASGNITKDNIIDVASTGVDFISIGSITHSATSLDLSLNF</sequence>
<evidence type="ECO:0000259" key="13">
    <source>
        <dbReference type="Pfam" id="PF01729"/>
    </source>
</evidence>
<comment type="function">
    <text evidence="1">Involved in the catabolism of quinolinic acid (QA).</text>
</comment>
<dbReference type="GO" id="GO:0009435">
    <property type="term" value="P:NAD+ biosynthetic process"/>
    <property type="evidence" value="ECO:0007669"/>
    <property type="project" value="UniProtKB-UniPathway"/>
</dbReference>
<feature type="domain" description="Quinolinate phosphoribosyl transferase N-terminal" evidence="14">
    <location>
        <begin position="26"/>
        <end position="112"/>
    </location>
</feature>
<dbReference type="InterPro" id="IPR004393">
    <property type="entry name" value="NadC"/>
</dbReference>
<dbReference type="SUPFAM" id="SSF51690">
    <property type="entry name" value="Nicotinate/Quinolinate PRTase C-terminal domain-like"/>
    <property type="match status" value="1"/>
</dbReference>
<dbReference type="Pfam" id="PF01729">
    <property type="entry name" value="QRPTase_C"/>
    <property type="match status" value="1"/>
</dbReference>
<proteinExistence type="inferred from homology"/>
<organism evidence="15 16">
    <name type="scientific">Natranaerobius trueperi</name>
    <dbReference type="NCBI Taxonomy" id="759412"/>
    <lineage>
        <taxon>Bacteria</taxon>
        <taxon>Bacillati</taxon>
        <taxon>Bacillota</taxon>
        <taxon>Clostridia</taxon>
        <taxon>Natranaerobiales</taxon>
        <taxon>Natranaerobiaceae</taxon>
        <taxon>Natranaerobius</taxon>
    </lineage>
</organism>
<dbReference type="InterPro" id="IPR036068">
    <property type="entry name" value="Nicotinate_pribotase-like_C"/>
</dbReference>
<evidence type="ECO:0000256" key="4">
    <source>
        <dbReference type="ARBA" id="ARBA00011218"/>
    </source>
</evidence>
<dbReference type="PANTHER" id="PTHR32179">
    <property type="entry name" value="NICOTINATE-NUCLEOTIDE PYROPHOSPHORYLASE [CARBOXYLATING]"/>
    <property type="match status" value="1"/>
</dbReference>
<dbReference type="Gene3D" id="3.90.1170.20">
    <property type="entry name" value="Quinolinate phosphoribosyl transferase, N-terminal domain"/>
    <property type="match status" value="1"/>
</dbReference>
<dbReference type="GO" id="GO:0005737">
    <property type="term" value="C:cytoplasm"/>
    <property type="evidence" value="ECO:0007669"/>
    <property type="project" value="TreeGrafter"/>
</dbReference>
<evidence type="ECO:0000313" key="15">
    <source>
        <dbReference type="EMBL" id="OWZ84369.1"/>
    </source>
</evidence>
<gene>
    <name evidence="15" type="primary">nadC</name>
    <name evidence="15" type="ORF">CDO51_03660</name>
</gene>
<evidence type="ECO:0000256" key="7">
    <source>
        <dbReference type="ARBA" id="ARBA00022676"/>
    </source>
</evidence>
<keyword evidence="8 12" id="KW-0808">Transferase</keyword>
<dbReference type="NCBIfam" id="TIGR00078">
    <property type="entry name" value="nadC"/>
    <property type="match status" value="1"/>
</dbReference>
<evidence type="ECO:0000256" key="2">
    <source>
        <dbReference type="ARBA" id="ARBA00004893"/>
    </source>
</evidence>
<dbReference type="InterPro" id="IPR037128">
    <property type="entry name" value="Quinolinate_PRibosylTase_N_sf"/>
</dbReference>
<protein>
    <recommendedName>
        <fullName evidence="11">Probable nicotinate-nucleotide pyrophosphorylase [carboxylating]</fullName>
        <ecNumber evidence="5">2.4.2.19</ecNumber>
    </recommendedName>
    <alternativeName>
        <fullName evidence="9">Quinolinate phosphoribosyltransferase [decarboxylating]</fullName>
    </alternativeName>
</protein>
<dbReference type="PIRSF" id="PIRSF006250">
    <property type="entry name" value="NadC_ModD"/>
    <property type="match status" value="1"/>
</dbReference>
<dbReference type="AlphaFoldDB" id="A0A226C1Q6"/>
<comment type="caution">
    <text evidence="15">The sequence shown here is derived from an EMBL/GenBank/DDBJ whole genome shotgun (WGS) entry which is preliminary data.</text>
</comment>
<keyword evidence="6" id="KW-0662">Pyridine nucleotide biosynthesis</keyword>
<dbReference type="InterPro" id="IPR002638">
    <property type="entry name" value="Quinolinate_PRibosylTrfase_C"/>
</dbReference>
<evidence type="ECO:0000256" key="9">
    <source>
        <dbReference type="ARBA" id="ARBA00033102"/>
    </source>
</evidence>
<dbReference type="InterPro" id="IPR013785">
    <property type="entry name" value="Aldolase_TIM"/>
</dbReference>
<evidence type="ECO:0000256" key="8">
    <source>
        <dbReference type="ARBA" id="ARBA00022679"/>
    </source>
</evidence>
<dbReference type="PANTHER" id="PTHR32179:SF3">
    <property type="entry name" value="NICOTINATE-NUCLEOTIDE PYROPHOSPHORYLASE [CARBOXYLATING]"/>
    <property type="match status" value="1"/>
</dbReference>
<comment type="pathway">
    <text evidence="2">Cofactor biosynthesis; NAD(+) biosynthesis; nicotinate D-ribonucleotide from quinolinate: step 1/1.</text>
</comment>
<dbReference type="GO" id="GO:0034213">
    <property type="term" value="P:quinolinate catabolic process"/>
    <property type="evidence" value="ECO:0007669"/>
    <property type="project" value="TreeGrafter"/>
</dbReference>
<accession>A0A226C1Q6</accession>
<evidence type="ECO:0000313" key="16">
    <source>
        <dbReference type="Proteomes" id="UP000214588"/>
    </source>
</evidence>
<dbReference type="EMBL" id="NIQC01000005">
    <property type="protein sequence ID" value="OWZ84369.1"/>
    <property type="molecule type" value="Genomic_DNA"/>
</dbReference>
<keyword evidence="7 12" id="KW-0328">Glycosyltransferase</keyword>
<evidence type="ECO:0000256" key="5">
    <source>
        <dbReference type="ARBA" id="ARBA00011944"/>
    </source>
</evidence>
<comment type="similarity">
    <text evidence="3 12">Belongs to the NadC/ModD family.</text>
</comment>
<evidence type="ECO:0000259" key="14">
    <source>
        <dbReference type="Pfam" id="PF02749"/>
    </source>
</evidence>
<dbReference type="FunFam" id="3.20.20.70:FF:000030">
    <property type="entry name" value="Nicotinate-nucleotide pyrophosphorylase, carboxylating"/>
    <property type="match status" value="1"/>
</dbReference>
<reference evidence="15 16" key="1">
    <citation type="submission" date="2017-06" db="EMBL/GenBank/DDBJ databases">
        <title>Draft Genome Sequence of Natranaerobius trueperi halophilic, alkalithermophilic bacteria from soda lakes.</title>
        <authorList>
            <person name="Zhao B."/>
        </authorList>
    </citation>
    <scope>NUCLEOTIDE SEQUENCE [LARGE SCALE GENOMIC DNA]</scope>
    <source>
        <strain evidence="15 16">DSM 18760</strain>
    </source>
</reference>
<evidence type="ECO:0000256" key="11">
    <source>
        <dbReference type="ARBA" id="ARBA00069173"/>
    </source>
</evidence>
<comment type="subunit">
    <text evidence="4">Hexamer formed by 3 homodimers.</text>
</comment>
<dbReference type="Gene3D" id="3.20.20.70">
    <property type="entry name" value="Aldolase class I"/>
    <property type="match status" value="1"/>
</dbReference>
<dbReference type="OrthoDB" id="9782546at2"/>
<dbReference type="GO" id="GO:0004514">
    <property type="term" value="F:nicotinate-nucleotide diphosphorylase (carboxylating) activity"/>
    <property type="evidence" value="ECO:0007669"/>
    <property type="project" value="UniProtKB-EC"/>
</dbReference>
<evidence type="ECO:0000256" key="6">
    <source>
        <dbReference type="ARBA" id="ARBA00022642"/>
    </source>
</evidence>
<dbReference type="RefSeq" id="WP_089022943.1">
    <property type="nucleotide sequence ID" value="NZ_NIQC01000005.1"/>
</dbReference>
<comment type="catalytic activity">
    <reaction evidence="10">
        <text>nicotinate beta-D-ribonucleotide + CO2 + diphosphate = quinolinate + 5-phospho-alpha-D-ribose 1-diphosphate + 2 H(+)</text>
        <dbReference type="Rhea" id="RHEA:12733"/>
        <dbReference type="ChEBI" id="CHEBI:15378"/>
        <dbReference type="ChEBI" id="CHEBI:16526"/>
        <dbReference type="ChEBI" id="CHEBI:29959"/>
        <dbReference type="ChEBI" id="CHEBI:33019"/>
        <dbReference type="ChEBI" id="CHEBI:57502"/>
        <dbReference type="ChEBI" id="CHEBI:58017"/>
        <dbReference type="EC" id="2.4.2.19"/>
    </reaction>
</comment>